<proteinExistence type="inferred from homology"/>
<organism evidence="9 10">
    <name type="scientific">Ectopseudomonas mendocina</name>
    <name type="common">Pseudomonas mendocina</name>
    <dbReference type="NCBI Taxonomy" id="300"/>
    <lineage>
        <taxon>Bacteria</taxon>
        <taxon>Pseudomonadati</taxon>
        <taxon>Pseudomonadota</taxon>
        <taxon>Gammaproteobacteria</taxon>
        <taxon>Pseudomonadales</taxon>
        <taxon>Pseudomonadaceae</taxon>
        <taxon>Ectopseudomonas</taxon>
    </lineage>
</organism>
<dbReference type="RefSeq" id="WP_106742149.1">
    <property type="nucleotide sequence ID" value="NZ_CP027657.1"/>
</dbReference>
<evidence type="ECO:0000256" key="5">
    <source>
        <dbReference type="ARBA" id="ARBA00022989"/>
    </source>
</evidence>
<evidence type="ECO:0000256" key="7">
    <source>
        <dbReference type="RuleBase" id="RU363032"/>
    </source>
</evidence>
<dbReference type="AlphaFoldDB" id="A0A2R3QW34"/>
<evidence type="ECO:0000256" key="1">
    <source>
        <dbReference type="ARBA" id="ARBA00004651"/>
    </source>
</evidence>
<keyword evidence="5 7" id="KW-1133">Transmembrane helix</keyword>
<keyword evidence="2 7" id="KW-0813">Transport</keyword>
<dbReference type="Gene3D" id="1.10.3720.10">
    <property type="entry name" value="MetI-like"/>
    <property type="match status" value="1"/>
</dbReference>
<comment type="subcellular location">
    <subcellularLocation>
        <location evidence="1 7">Cell membrane</location>
        <topology evidence="1 7">Multi-pass membrane protein</topology>
    </subcellularLocation>
</comment>
<feature type="transmembrane region" description="Helical" evidence="7">
    <location>
        <begin position="167"/>
        <end position="186"/>
    </location>
</feature>
<dbReference type="Proteomes" id="UP000238327">
    <property type="component" value="Chromosome"/>
</dbReference>
<evidence type="ECO:0000256" key="3">
    <source>
        <dbReference type="ARBA" id="ARBA00022475"/>
    </source>
</evidence>
<comment type="similarity">
    <text evidence="7">Belongs to the binding-protein-dependent transport system permease family.</text>
</comment>
<keyword evidence="3" id="KW-1003">Cell membrane</keyword>
<dbReference type="InterPro" id="IPR035906">
    <property type="entry name" value="MetI-like_sf"/>
</dbReference>
<dbReference type="PROSITE" id="PS50928">
    <property type="entry name" value="ABC_TM1"/>
    <property type="match status" value="1"/>
</dbReference>
<dbReference type="PANTHER" id="PTHR30151">
    <property type="entry name" value="ALKANE SULFONATE ABC TRANSPORTER-RELATED, MEMBRANE SUBUNIT"/>
    <property type="match status" value="1"/>
</dbReference>
<dbReference type="GO" id="GO:0005886">
    <property type="term" value="C:plasma membrane"/>
    <property type="evidence" value="ECO:0007669"/>
    <property type="project" value="UniProtKB-SubCell"/>
</dbReference>
<evidence type="ECO:0000313" key="10">
    <source>
        <dbReference type="Proteomes" id="UP000238327"/>
    </source>
</evidence>
<gene>
    <name evidence="9" type="ORF">C7A17_25590</name>
</gene>
<reference evidence="9 10" key="1">
    <citation type="submission" date="2018-03" db="EMBL/GenBank/DDBJ databases">
        <title>Complete genome sequence and methylome analysis of Pseudomonas mendocina NEB 698.</title>
        <authorList>
            <person name="Morgan R.D."/>
        </authorList>
    </citation>
    <scope>NUCLEOTIDE SEQUENCE [LARGE SCALE GENOMIC DNA]</scope>
    <source>
        <strain evidence="9 10">NEB698</strain>
    </source>
</reference>
<keyword evidence="4 7" id="KW-0812">Transmembrane</keyword>
<evidence type="ECO:0000259" key="8">
    <source>
        <dbReference type="PROSITE" id="PS50928"/>
    </source>
</evidence>
<feature type="transmembrane region" description="Helical" evidence="7">
    <location>
        <begin position="65"/>
        <end position="88"/>
    </location>
</feature>
<feature type="transmembrane region" description="Helical" evidence="7">
    <location>
        <begin position="224"/>
        <end position="242"/>
    </location>
</feature>
<dbReference type="PANTHER" id="PTHR30151:SF0">
    <property type="entry name" value="ABC TRANSPORTER PERMEASE PROTEIN MJ0413-RELATED"/>
    <property type="match status" value="1"/>
</dbReference>
<evidence type="ECO:0000256" key="4">
    <source>
        <dbReference type="ARBA" id="ARBA00022692"/>
    </source>
</evidence>
<dbReference type="FunFam" id="1.10.3720.10:FF:000003">
    <property type="entry name" value="Aliphatic sulfonate ABC transporter permease"/>
    <property type="match status" value="1"/>
</dbReference>
<feature type="transmembrane region" description="Helical" evidence="7">
    <location>
        <begin position="35"/>
        <end position="53"/>
    </location>
</feature>
<sequence length="260" mass="27776">MTSLYRWPLRLASLAACLLFWQVAANQRLDLGLIAFTYVPTPAAVLDAAWHLLQSSKLADHLGSSLGRVFTGYLAAAVAGVLLGLAIGRSKWAEDSLLPPLEVLRPIPAVAWIPLAILMFPSSEASMIFITFTGALFPILLNTVHGVEGVDPRLVASARSLGAGRLAILREVVLPGAAPSIVTGLAIGMGTSWFCLVTAEMISGQFGIGYYTWESYTLQNYPDIVVGMLLIGVLGMVSSTLVRRLGAFATPWYQSGGKRT</sequence>
<protein>
    <submittedName>
        <fullName evidence="9">ABC transporter permease</fullName>
    </submittedName>
</protein>
<dbReference type="Pfam" id="PF00528">
    <property type="entry name" value="BPD_transp_1"/>
    <property type="match status" value="1"/>
</dbReference>
<keyword evidence="6 7" id="KW-0472">Membrane</keyword>
<dbReference type="InterPro" id="IPR000515">
    <property type="entry name" value="MetI-like"/>
</dbReference>
<dbReference type="GO" id="GO:0042918">
    <property type="term" value="P:alkanesulfonate transmembrane transport"/>
    <property type="evidence" value="ECO:0007669"/>
    <property type="project" value="UniProtKB-ARBA"/>
</dbReference>
<evidence type="ECO:0000313" key="9">
    <source>
        <dbReference type="EMBL" id="AVO55977.1"/>
    </source>
</evidence>
<evidence type="ECO:0000256" key="6">
    <source>
        <dbReference type="ARBA" id="ARBA00023136"/>
    </source>
</evidence>
<feature type="domain" description="ABC transmembrane type-1" evidence="8">
    <location>
        <begin position="62"/>
        <end position="242"/>
    </location>
</feature>
<dbReference type="EMBL" id="CP027657">
    <property type="protein sequence ID" value="AVO55977.1"/>
    <property type="molecule type" value="Genomic_DNA"/>
</dbReference>
<evidence type="ECO:0000256" key="2">
    <source>
        <dbReference type="ARBA" id="ARBA00022448"/>
    </source>
</evidence>
<dbReference type="SUPFAM" id="SSF161098">
    <property type="entry name" value="MetI-like"/>
    <property type="match status" value="1"/>
</dbReference>
<dbReference type="CDD" id="cd06261">
    <property type="entry name" value="TM_PBP2"/>
    <property type="match status" value="1"/>
</dbReference>
<name>A0A2R3QW34_ECTME</name>
<feature type="transmembrane region" description="Helical" evidence="7">
    <location>
        <begin position="127"/>
        <end position="147"/>
    </location>
</feature>
<dbReference type="OrthoDB" id="8138334at2"/>
<accession>A0A2R3QW34</accession>